<dbReference type="Proteomes" id="UP000289996">
    <property type="component" value="Unassembled WGS sequence"/>
</dbReference>
<protein>
    <recommendedName>
        <fullName evidence="3">HTH tetR-type domain-containing protein</fullName>
    </recommendedName>
</protein>
<reference evidence="4 5" key="1">
    <citation type="submission" date="2018-11" db="EMBL/GenBank/DDBJ databases">
        <authorList>
            <person name="Wuyts S."/>
        </authorList>
    </citation>
    <scope>NUCLEOTIDE SEQUENCE [LARGE SCALE GENOMIC DNA]</scope>
    <source>
        <strain evidence="4">Lactobacillus mudanjiangensis AMBF249</strain>
    </source>
</reference>
<feature type="domain" description="HTH tetR-type" evidence="3">
    <location>
        <begin position="6"/>
        <end position="66"/>
    </location>
</feature>
<dbReference type="InterPro" id="IPR001647">
    <property type="entry name" value="HTH_TetR"/>
</dbReference>
<dbReference type="PANTHER" id="PTHR30055">
    <property type="entry name" value="HTH-TYPE TRANSCRIPTIONAL REGULATOR RUTR"/>
    <property type="match status" value="1"/>
</dbReference>
<feature type="DNA-binding region" description="H-T-H motif" evidence="2">
    <location>
        <begin position="29"/>
        <end position="48"/>
    </location>
</feature>
<dbReference type="PROSITE" id="PS50977">
    <property type="entry name" value="HTH_TETR_2"/>
    <property type="match status" value="1"/>
</dbReference>
<dbReference type="PANTHER" id="PTHR30055:SF207">
    <property type="entry name" value="HTH-TYPE TRANSCRIPTIONAL REPRESSOR FATR"/>
    <property type="match status" value="1"/>
</dbReference>
<dbReference type="InterPro" id="IPR009057">
    <property type="entry name" value="Homeodomain-like_sf"/>
</dbReference>
<sequence>MRKIDEQKKQLIEQTVFVITKEEGIQGLSFGKIAKRAQVSSGTPYVYFKDKTDMLSQLYLKVKLLADDHLQQDIDKGKTIEEKLFLSVNHFARVYANYPLEANFMTEIRANPKLVTAEVRAAGNRSAKPLVEVMQAAIAQDCVTTTNVEYATVLLFAPFMMLLSERAAVGQTASLDELEAVVHLAVEGILKK</sequence>
<dbReference type="GO" id="GO:0000976">
    <property type="term" value="F:transcription cis-regulatory region binding"/>
    <property type="evidence" value="ECO:0007669"/>
    <property type="project" value="TreeGrafter"/>
</dbReference>
<name>A0A660E3I7_9LACO</name>
<dbReference type="Pfam" id="PF00440">
    <property type="entry name" value="TetR_N"/>
    <property type="match status" value="1"/>
</dbReference>
<accession>A0A660E3I7</accession>
<dbReference type="EMBL" id="UYIG01000122">
    <property type="protein sequence ID" value="VDG28678.1"/>
    <property type="molecule type" value="Genomic_DNA"/>
</dbReference>
<evidence type="ECO:0000313" key="5">
    <source>
        <dbReference type="Proteomes" id="UP000289996"/>
    </source>
</evidence>
<dbReference type="OrthoDB" id="6430772at2"/>
<proteinExistence type="predicted"/>
<keyword evidence="1 2" id="KW-0238">DNA-binding</keyword>
<evidence type="ECO:0000256" key="2">
    <source>
        <dbReference type="PROSITE-ProRule" id="PRU00335"/>
    </source>
</evidence>
<keyword evidence="5" id="KW-1185">Reference proteome</keyword>
<evidence type="ECO:0000256" key="1">
    <source>
        <dbReference type="ARBA" id="ARBA00023125"/>
    </source>
</evidence>
<dbReference type="InterPro" id="IPR050109">
    <property type="entry name" value="HTH-type_TetR-like_transc_reg"/>
</dbReference>
<evidence type="ECO:0000313" key="4">
    <source>
        <dbReference type="EMBL" id="VDG28678.1"/>
    </source>
</evidence>
<dbReference type="SUPFAM" id="SSF46689">
    <property type="entry name" value="Homeodomain-like"/>
    <property type="match status" value="1"/>
</dbReference>
<gene>
    <name evidence="4" type="ORF">MUDAN_MDHGFNIF_03091</name>
</gene>
<evidence type="ECO:0000259" key="3">
    <source>
        <dbReference type="PROSITE" id="PS50977"/>
    </source>
</evidence>
<dbReference type="Gene3D" id="1.10.357.10">
    <property type="entry name" value="Tetracycline Repressor, domain 2"/>
    <property type="match status" value="1"/>
</dbReference>
<dbReference type="RefSeq" id="WP_130846894.1">
    <property type="nucleotide sequence ID" value="NZ_UYIE01000046.1"/>
</dbReference>
<dbReference type="AlphaFoldDB" id="A0A660E3I7"/>
<dbReference type="GO" id="GO:0003700">
    <property type="term" value="F:DNA-binding transcription factor activity"/>
    <property type="evidence" value="ECO:0007669"/>
    <property type="project" value="TreeGrafter"/>
</dbReference>
<organism evidence="4 5">
    <name type="scientific">Lactiplantibacillus mudanjiangensis</name>
    <dbReference type="NCBI Taxonomy" id="1296538"/>
    <lineage>
        <taxon>Bacteria</taxon>
        <taxon>Bacillati</taxon>
        <taxon>Bacillota</taxon>
        <taxon>Bacilli</taxon>
        <taxon>Lactobacillales</taxon>
        <taxon>Lactobacillaceae</taxon>
        <taxon>Lactiplantibacillus</taxon>
    </lineage>
</organism>